<dbReference type="Gene3D" id="3.40.50.300">
    <property type="entry name" value="P-loop containing nucleotide triphosphate hydrolases"/>
    <property type="match status" value="1"/>
</dbReference>
<organism evidence="7 8">
    <name type="scientific">Moritella marina ATCC 15381</name>
    <dbReference type="NCBI Taxonomy" id="1202962"/>
    <lineage>
        <taxon>Bacteria</taxon>
        <taxon>Pseudomonadati</taxon>
        <taxon>Pseudomonadota</taxon>
        <taxon>Gammaproteobacteria</taxon>
        <taxon>Alteromonadales</taxon>
        <taxon>Moritellaceae</taxon>
        <taxon>Moritella</taxon>
    </lineage>
</organism>
<keyword evidence="2" id="KW-0067">ATP-binding</keyword>
<keyword evidence="5" id="KW-0804">Transcription</keyword>
<keyword evidence="4" id="KW-0238">DNA-binding</keyword>
<dbReference type="InterPro" id="IPR003593">
    <property type="entry name" value="AAA+_ATPase"/>
</dbReference>
<dbReference type="PROSITE" id="PS00688">
    <property type="entry name" value="SIGMA54_INTERACT_3"/>
    <property type="match status" value="1"/>
</dbReference>
<dbReference type="SUPFAM" id="SSF52540">
    <property type="entry name" value="P-loop containing nucleoside triphosphate hydrolases"/>
    <property type="match status" value="1"/>
</dbReference>
<dbReference type="Pfam" id="PF00158">
    <property type="entry name" value="Sigma54_activat"/>
    <property type="match status" value="1"/>
</dbReference>
<dbReference type="SUPFAM" id="SSF55781">
    <property type="entry name" value="GAF domain-like"/>
    <property type="match status" value="1"/>
</dbReference>
<dbReference type="GO" id="GO:0005524">
    <property type="term" value="F:ATP binding"/>
    <property type="evidence" value="ECO:0007669"/>
    <property type="project" value="UniProtKB-KW"/>
</dbReference>
<dbReference type="InterPro" id="IPR027417">
    <property type="entry name" value="P-loop_NTPase"/>
</dbReference>
<keyword evidence="8" id="KW-1185">Reference proteome</keyword>
<dbReference type="Gene3D" id="3.30.450.40">
    <property type="match status" value="1"/>
</dbReference>
<protein>
    <submittedName>
        <fullName evidence="7">Nitric oxide reductase transcriptional regulator NorR</fullName>
    </submittedName>
</protein>
<dbReference type="FunFam" id="3.40.50.300:FF:000006">
    <property type="entry name" value="DNA-binding transcriptional regulator NtrC"/>
    <property type="match status" value="1"/>
</dbReference>
<dbReference type="SUPFAM" id="SSF46689">
    <property type="entry name" value="Homeodomain-like"/>
    <property type="match status" value="1"/>
</dbReference>
<dbReference type="InterPro" id="IPR002197">
    <property type="entry name" value="HTH_Fis"/>
</dbReference>
<reference evidence="7 8" key="1">
    <citation type="submission" date="2019-09" db="EMBL/GenBank/DDBJ databases">
        <title>Hybrid Assembly of the complete Genome of the Deep-Sea Bacterium Moritella marina from long Nanopore and Illumina reads.</title>
        <authorList>
            <person name="Magin S."/>
            <person name="Georgoulis A."/>
            <person name="Papadimitriou K."/>
            <person name="Iliakis G."/>
            <person name="Vorgias C.E."/>
        </authorList>
    </citation>
    <scope>NUCLEOTIDE SEQUENCE [LARGE SCALE GENOMIC DNA]</scope>
    <source>
        <strain evidence="7 8">MP-1</strain>
    </source>
</reference>
<dbReference type="OrthoDB" id="9804019at2"/>
<gene>
    <name evidence="7" type="primary">norR</name>
    <name evidence="7" type="ORF">FR932_05955</name>
</gene>
<dbReference type="PROSITE" id="PS50045">
    <property type="entry name" value="SIGMA54_INTERACT_4"/>
    <property type="match status" value="1"/>
</dbReference>
<evidence type="ECO:0000256" key="4">
    <source>
        <dbReference type="ARBA" id="ARBA00023125"/>
    </source>
</evidence>
<dbReference type="PROSITE" id="PS00676">
    <property type="entry name" value="SIGMA54_INTERACT_2"/>
    <property type="match status" value="1"/>
</dbReference>
<evidence type="ECO:0000256" key="5">
    <source>
        <dbReference type="ARBA" id="ARBA00023163"/>
    </source>
</evidence>
<sequence length="555" mass="61882">MEHLRFIESIDTIIYDLSRELPKYQRYNRLLQAWRDTFACDACVLLKLEGDHLVPKSANGLQIEAMGRHFPITEHPRFEQILAHYYDDSDNDSDNDSDIQKKVHRFDASCELPDPYDGLIQTPDGQLNVHDCMGAVLVIDNKPWGIVTMDALNPQRFDSLDPAMLNSMIGLTEVVIKTANLIFALDQRVLRQEQVTASLINDKFSEEMIGSSSAMNTLNVEIDLVADSDLAALIYGESGSGKELVARKIHMASKRSKEALITVNCAALPETMVESELFGHVAGAFTGATKNRLGKFELADGGTLFLDEIGELPLSIQAKLLRVIQFGELQRLGSDKPNKVDVRLITATNRDLAKEVLEGRFRDDLYHRLTVYPLKVPSLRERGNDILLLAGNFLAKIQRKVGLNNLTLAKDAERTLLAYEWPGNVRELEHLLSRASLRAAARNRKDGRVVVLESSDLDIQSLDIETLDDSTTSSLLATDTAGTTVVTPNVSENDIVINTLDNDNSLKLITDDFQTQFIKKMLTENKGNSAATARVIGVDRSNLHRLMKRLNINSQ</sequence>
<dbReference type="InterPro" id="IPR009057">
    <property type="entry name" value="Homeodomain-like_sf"/>
</dbReference>
<dbReference type="Proteomes" id="UP000327424">
    <property type="component" value="Chromosome"/>
</dbReference>
<name>A0A5J6WIH7_MORMI</name>
<dbReference type="Gene3D" id="1.10.8.60">
    <property type="match status" value="1"/>
</dbReference>
<dbReference type="InterPro" id="IPR029016">
    <property type="entry name" value="GAF-like_dom_sf"/>
</dbReference>
<dbReference type="InterPro" id="IPR058031">
    <property type="entry name" value="AAA_lid_NorR"/>
</dbReference>
<dbReference type="EMBL" id="CP044399">
    <property type="protein sequence ID" value="QFI37404.1"/>
    <property type="molecule type" value="Genomic_DNA"/>
</dbReference>
<evidence type="ECO:0000259" key="6">
    <source>
        <dbReference type="PROSITE" id="PS50045"/>
    </source>
</evidence>
<dbReference type="InterPro" id="IPR002078">
    <property type="entry name" value="Sigma_54_int"/>
</dbReference>
<dbReference type="GO" id="GO:0043565">
    <property type="term" value="F:sequence-specific DNA binding"/>
    <property type="evidence" value="ECO:0007669"/>
    <property type="project" value="InterPro"/>
</dbReference>
<dbReference type="RefSeq" id="WP_019439759.1">
    <property type="nucleotide sequence ID" value="NZ_ALOE01000004.1"/>
</dbReference>
<dbReference type="GO" id="GO:0006355">
    <property type="term" value="P:regulation of DNA-templated transcription"/>
    <property type="evidence" value="ECO:0007669"/>
    <property type="project" value="InterPro"/>
</dbReference>
<dbReference type="SMART" id="SM00382">
    <property type="entry name" value="AAA"/>
    <property type="match status" value="1"/>
</dbReference>
<keyword evidence="3" id="KW-0805">Transcription regulation</keyword>
<dbReference type="Gene3D" id="1.10.10.60">
    <property type="entry name" value="Homeodomain-like"/>
    <property type="match status" value="1"/>
</dbReference>
<dbReference type="PRINTS" id="PR01590">
    <property type="entry name" value="HTHFIS"/>
</dbReference>
<dbReference type="CDD" id="cd00009">
    <property type="entry name" value="AAA"/>
    <property type="match status" value="1"/>
</dbReference>
<proteinExistence type="predicted"/>
<dbReference type="KEGG" id="mmaa:FR932_05955"/>
<keyword evidence="1" id="KW-0547">Nucleotide-binding</keyword>
<dbReference type="AlphaFoldDB" id="A0A5J6WIH7"/>
<dbReference type="InterPro" id="IPR025944">
    <property type="entry name" value="Sigma_54_int_dom_CS"/>
</dbReference>
<dbReference type="Pfam" id="PF25601">
    <property type="entry name" value="AAA_lid_14"/>
    <property type="match status" value="1"/>
</dbReference>
<feature type="domain" description="Sigma-54 factor interaction" evidence="6">
    <location>
        <begin position="208"/>
        <end position="437"/>
    </location>
</feature>
<evidence type="ECO:0000256" key="3">
    <source>
        <dbReference type="ARBA" id="ARBA00023015"/>
    </source>
</evidence>
<accession>A0A5J6WIH7</accession>
<evidence type="ECO:0000256" key="2">
    <source>
        <dbReference type="ARBA" id="ARBA00022840"/>
    </source>
</evidence>
<dbReference type="PANTHER" id="PTHR32071:SF35">
    <property type="entry name" value="ANAEROBIC NITRIC OXIDE REDUCTASE TRANSCRIPTION REGULATOR NORR"/>
    <property type="match status" value="1"/>
</dbReference>
<evidence type="ECO:0000313" key="7">
    <source>
        <dbReference type="EMBL" id="QFI37404.1"/>
    </source>
</evidence>
<dbReference type="NCBIfam" id="NF003451">
    <property type="entry name" value="PRK05022.1"/>
    <property type="match status" value="1"/>
</dbReference>
<dbReference type="InterPro" id="IPR025943">
    <property type="entry name" value="Sigma_54_int_dom_ATP-bd_2"/>
</dbReference>
<evidence type="ECO:0000256" key="1">
    <source>
        <dbReference type="ARBA" id="ARBA00022741"/>
    </source>
</evidence>
<dbReference type="PANTHER" id="PTHR32071">
    <property type="entry name" value="TRANSCRIPTIONAL REGULATORY PROTEIN"/>
    <property type="match status" value="1"/>
</dbReference>
<evidence type="ECO:0000313" key="8">
    <source>
        <dbReference type="Proteomes" id="UP000327424"/>
    </source>
</evidence>